<proteinExistence type="inferred from homology"/>
<accession>A0ABD0TV54</accession>
<evidence type="ECO:0000256" key="1">
    <source>
        <dbReference type="ARBA" id="ARBA00001968"/>
    </source>
</evidence>
<sequence>MAAVAVGKARFAGVPVKQVTKSNFAAAIHQIKADIEAAEFVAISTRKTGDFSSSSLRHPWRRVLPIDTSETAYLKSKLAAETFELLQFAVCPFSIRGSKVVAFPYNFHLFPRDELTLGMPSYSFACQTSFLASMAREGFDFNACIYDGISYLSRVEETKARERKSGSWMHTVTSSQNPSVADSIFKERIKSRVTHWRKACKDTSQAKDGSLVQSLRKLVLGGESYGSRPGMSVDICSEKQAQLVFEILEQISDDLVPILIPDNGGQPKAVRVVLTSSEEDKKLLLTELQNSEDEQNLKLRGFRQVIDLISSSHKTIVSHNCLHDFTFIHEKFLGPLPETVAEFMCSLRLLFSNVVDLNHLLKEFGPLRKAKNIPSALSYLKRQYFVPMELEVPEQAEDGNKSHGNNVLKLAFLFAKLNMLLKNASSSRSALEQAKSIEDYANIFNPASLTLHEPGDDDDDETGWQIDTTRTVSTDNILFLWGFAGATSSVELKHRLLQIHPVFVGDFDVHFVDKTCAVVVFERSGSAKILLKDMLSVDTVSGVLRAMVVEGFRAAGYDAYKKVCRLGLWEGDLADSLEIALAETVEDLCSLSRTNTNEIRWNSEMMIDLNDL</sequence>
<organism evidence="3 4">
    <name type="scientific">Dendrobium thyrsiflorum</name>
    <name type="common">Pinecone-like raceme dendrobium</name>
    <name type="synonym">Orchid</name>
    <dbReference type="NCBI Taxonomy" id="117978"/>
    <lineage>
        <taxon>Eukaryota</taxon>
        <taxon>Viridiplantae</taxon>
        <taxon>Streptophyta</taxon>
        <taxon>Embryophyta</taxon>
        <taxon>Tracheophyta</taxon>
        <taxon>Spermatophyta</taxon>
        <taxon>Magnoliopsida</taxon>
        <taxon>Liliopsida</taxon>
        <taxon>Asparagales</taxon>
        <taxon>Orchidaceae</taxon>
        <taxon>Epidendroideae</taxon>
        <taxon>Malaxideae</taxon>
        <taxon>Dendrobiinae</taxon>
        <taxon>Dendrobium</taxon>
    </lineage>
</organism>
<reference evidence="3 4" key="1">
    <citation type="journal article" date="2024" name="Plant Biotechnol. J.">
        <title>Dendrobium thyrsiflorum genome and its molecular insights into genes involved in important horticultural traits.</title>
        <authorList>
            <person name="Chen B."/>
            <person name="Wang J.Y."/>
            <person name="Zheng P.J."/>
            <person name="Li K.L."/>
            <person name="Liang Y.M."/>
            <person name="Chen X.F."/>
            <person name="Zhang C."/>
            <person name="Zhao X."/>
            <person name="He X."/>
            <person name="Zhang G.Q."/>
            <person name="Liu Z.J."/>
            <person name="Xu Q."/>
        </authorList>
    </citation>
    <scope>NUCLEOTIDE SEQUENCE [LARGE SCALE GENOMIC DNA]</scope>
    <source>
        <strain evidence="3">GZMU011</strain>
    </source>
</reference>
<name>A0ABD0TV54_DENTH</name>
<comment type="similarity">
    <text evidence="2">Belongs to the CAF1 family.</text>
</comment>
<dbReference type="InterPro" id="IPR006941">
    <property type="entry name" value="RNase_CAF1"/>
</dbReference>
<evidence type="ECO:0000313" key="3">
    <source>
        <dbReference type="EMBL" id="KAL0903556.1"/>
    </source>
</evidence>
<dbReference type="Gene3D" id="3.30.420.10">
    <property type="entry name" value="Ribonuclease H-like superfamily/Ribonuclease H"/>
    <property type="match status" value="2"/>
</dbReference>
<evidence type="ECO:0000256" key="2">
    <source>
        <dbReference type="ARBA" id="ARBA00008372"/>
    </source>
</evidence>
<dbReference type="InterPro" id="IPR036397">
    <property type="entry name" value="RNaseH_sf"/>
</dbReference>
<keyword evidence="4" id="KW-1185">Reference proteome</keyword>
<dbReference type="PANTHER" id="PTHR15092:SF42">
    <property type="entry name" value="POLY(A)-SPECIFIC RIBONUCLEASE PARN-LIKE"/>
    <property type="match status" value="1"/>
</dbReference>
<dbReference type="EMBL" id="JANQDX010000020">
    <property type="protein sequence ID" value="KAL0903556.1"/>
    <property type="molecule type" value="Genomic_DNA"/>
</dbReference>
<dbReference type="InterPro" id="IPR012337">
    <property type="entry name" value="RNaseH-like_sf"/>
</dbReference>
<gene>
    <name evidence="3" type="ORF">M5K25_027944</name>
</gene>
<dbReference type="Proteomes" id="UP001552299">
    <property type="component" value="Unassembled WGS sequence"/>
</dbReference>
<dbReference type="Pfam" id="PF04857">
    <property type="entry name" value="CAF1"/>
    <property type="match status" value="1"/>
</dbReference>
<comment type="caution">
    <text evidence="3">The sequence shown here is derived from an EMBL/GenBank/DDBJ whole genome shotgun (WGS) entry which is preliminary data.</text>
</comment>
<dbReference type="PANTHER" id="PTHR15092">
    <property type="entry name" value="POLY A -SPECIFIC RIBONUCLEASE/TARGET OF EGR1, MEMBER 1"/>
    <property type="match status" value="1"/>
</dbReference>
<dbReference type="SUPFAM" id="SSF53098">
    <property type="entry name" value="Ribonuclease H-like"/>
    <property type="match status" value="1"/>
</dbReference>
<evidence type="ECO:0000313" key="4">
    <source>
        <dbReference type="Proteomes" id="UP001552299"/>
    </source>
</evidence>
<dbReference type="AlphaFoldDB" id="A0ABD0TV54"/>
<protein>
    <submittedName>
        <fullName evidence="3">Uncharacterized protein</fullName>
    </submittedName>
</protein>
<dbReference type="InterPro" id="IPR051181">
    <property type="entry name" value="CAF1_poly(A)_ribonucleases"/>
</dbReference>
<comment type="cofactor">
    <cofactor evidence="1">
        <name>a divalent metal cation</name>
        <dbReference type="ChEBI" id="CHEBI:60240"/>
    </cofactor>
</comment>